<evidence type="ECO:0000313" key="2">
    <source>
        <dbReference type="Proteomes" id="UP001378960"/>
    </source>
</evidence>
<evidence type="ECO:0008006" key="3">
    <source>
        <dbReference type="Google" id="ProtNLM"/>
    </source>
</evidence>
<keyword evidence="2" id="KW-1185">Reference proteome</keyword>
<accession>A0AAV5R1P2</accession>
<organism evidence="1 2">
    <name type="scientific">Pichia kluyveri</name>
    <name type="common">Yeast</name>
    <dbReference type="NCBI Taxonomy" id="36015"/>
    <lineage>
        <taxon>Eukaryota</taxon>
        <taxon>Fungi</taxon>
        <taxon>Dikarya</taxon>
        <taxon>Ascomycota</taxon>
        <taxon>Saccharomycotina</taxon>
        <taxon>Pichiomycetes</taxon>
        <taxon>Pichiales</taxon>
        <taxon>Pichiaceae</taxon>
        <taxon>Pichia</taxon>
    </lineage>
</organism>
<protein>
    <recommendedName>
        <fullName evidence="3">Metallothionein</fullName>
    </recommendedName>
</protein>
<sequence>MSCECSTPKTQINTCSCPKVCQCEGDCKCGSCTEDKSKCVCPTALCACEGGCDCAHCKKTACSCYNEEKPAQSCSC</sequence>
<dbReference type="Proteomes" id="UP001378960">
    <property type="component" value="Unassembled WGS sequence"/>
</dbReference>
<gene>
    <name evidence="1" type="ORF">DAPK24_014920</name>
</gene>
<evidence type="ECO:0000313" key="1">
    <source>
        <dbReference type="EMBL" id="GMM44917.1"/>
    </source>
</evidence>
<dbReference type="AlphaFoldDB" id="A0AAV5R1P2"/>
<comment type="caution">
    <text evidence="1">The sequence shown here is derived from an EMBL/GenBank/DDBJ whole genome shotgun (WGS) entry which is preliminary data.</text>
</comment>
<dbReference type="EMBL" id="BTGB01000001">
    <property type="protein sequence ID" value="GMM44917.1"/>
    <property type="molecule type" value="Genomic_DNA"/>
</dbReference>
<name>A0AAV5R1P2_PICKL</name>
<reference evidence="1 2" key="1">
    <citation type="journal article" date="2023" name="Elife">
        <title>Identification of key yeast species and microbe-microbe interactions impacting larval growth of Drosophila in the wild.</title>
        <authorList>
            <person name="Mure A."/>
            <person name="Sugiura Y."/>
            <person name="Maeda R."/>
            <person name="Honda K."/>
            <person name="Sakurai N."/>
            <person name="Takahashi Y."/>
            <person name="Watada M."/>
            <person name="Katoh T."/>
            <person name="Gotoh A."/>
            <person name="Gotoh Y."/>
            <person name="Taniguchi I."/>
            <person name="Nakamura K."/>
            <person name="Hayashi T."/>
            <person name="Katayama T."/>
            <person name="Uemura T."/>
            <person name="Hattori Y."/>
        </authorList>
    </citation>
    <scope>NUCLEOTIDE SEQUENCE [LARGE SCALE GENOMIC DNA]</scope>
    <source>
        <strain evidence="1 2">PK-24</strain>
    </source>
</reference>
<proteinExistence type="predicted"/>